<dbReference type="RefSeq" id="WP_136409970.1">
    <property type="nucleotide sequence ID" value="NZ_CP039393.1"/>
</dbReference>
<dbReference type="InterPro" id="IPR001509">
    <property type="entry name" value="Epimerase_deHydtase"/>
</dbReference>
<dbReference type="SUPFAM" id="SSF51735">
    <property type="entry name" value="NAD(P)-binding Rossmann-fold domains"/>
    <property type="match status" value="1"/>
</dbReference>
<keyword evidence="4" id="KW-0456">Lyase</keyword>
<evidence type="ECO:0000256" key="3">
    <source>
        <dbReference type="ARBA" id="ARBA00023027"/>
    </source>
</evidence>
<organism evidence="6 7">
    <name type="scientific">Muribaculum gordoncarteri</name>
    <dbReference type="NCBI Taxonomy" id="2530390"/>
    <lineage>
        <taxon>Bacteria</taxon>
        <taxon>Pseudomonadati</taxon>
        <taxon>Bacteroidota</taxon>
        <taxon>Bacteroidia</taxon>
        <taxon>Bacteroidales</taxon>
        <taxon>Muribaculaceae</taxon>
        <taxon>Muribaculum</taxon>
    </lineage>
</organism>
<keyword evidence="3" id="KW-0520">NAD</keyword>
<dbReference type="PANTHER" id="PTHR43078:SF6">
    <property type="entry name" value="UDP-GLUCURONIC ACID DECARBOXYLASE 1"/>
    <property type="match status" value="1"/>
</dbReference>
<feature type="domain" description="NAD-dependent epimerase/dehydratase" evidence="5">
    <location>
        <begin position="30"/>
        <end position="274"/>
    </location>
</feature>
<evidence type="ECO:0000256" key="4">
    <source>
        <dbReference type="ARBA" id="ARBA00023239"/>
    </source>
</evidence>
<dbReference type="Proteomes" id="UP000297031">
    <property type="component" value="Chromosome"/>
</dbReference>
<dbReference type="Gene3D" id="3.40.50.720">
    <property type="entry name" value="NAD(P)-binding Rossmann-like Domain"/>
    <property type="match status" value="1"/>
</dbReference>
<dbReference type="InterPro" id="IPR036291">
    <property type="entry name" value="NAD(P)-bd_dom_sf"/>
</dbReference>
<evidence type="ECO:0000259" key="5">
    <source>
        <dbReference type="Pfam" id="PF01370"/>
    </source>
</evidence>
<evidence type="ECO:0000256" key="1">
    <source>
        <dbReference type="ARBA" id="ARBA00001911"/>
    </source>
</evidence>
<dbReference type="KEGG" id="mgod:E7746_04390"/>
<gene>
    <name evidence="6" type="ORF">E7746_04390</name>
</gene>
<dbReference type="GO" id="GO:0042732">
    <property type="term" value="P:D-xylose metabolic process"/>
    <property type="evidence" value="ECO:0007669"/>
    <property type="project" value="InterPro"/>
</dbReference>
<keyword evidence="7" id="KW-1185">Reference proteome</keyword>
<evidence type="ECO:0000256" key="2">
    <source>
        <dbReference type="ARBA" id="ARBA00022793"/>
    </source>
</evidence>
<accession>A0A4P7VN95</accession>
<dbReference type="GO" id="GO:0070403">
    <property type="term" value="F:NAD+ binding"/>
    <property type="evidence" value="ECO:0007669"/>
    <property type="project" value="InterPro"/>
</dbReference>
<protein>
    <submittedName>
        <fullName evidence="6">NAD-dependent epimerase/dehydratase family protein</fullName>
    </submittedName>
</protein>
<comment type="cofactor">
    <cofactor evidence="1">
        <name>NAD(+)</name>
        <dbReference type="ChEBI" id="CHEBI:57540"/>
    </cofactor>
</comment>
<dbReference type="GO" id="GO:0005737">
    <property type="term" value="C:cytoplasm"/>
    <property type="evidence" value="ECO:0007669"/>
    <property type="project" value="TreeGrafter"/>
</dbReference>
<evidence type="ECO:0000313" key="7">
    <source>
        <dbReference type="Proteomes" id="UP000297031"/>
    </source>
</evidence>
<dbReference type="EMBL" id="CP039393">
    <property type="protein sequence ID" value="QCD35175.1"/>
    <property type="molecule type" value="Genomic_DNA"/>
</dbReference>
<name>A0A4P7VN95_9BACT</name>
<sequence length="350" mass="39149">MFGYNNPIVKDDLTDISHKVDWSRFNNKTILITGANGHIASYLIYSFAYAIDCGIITADIIAISRNNDKLMSLYAPLTQKKWFSIIVGDVSNPIDYSSKIDYIFHFAGNASPYYISNDPVGILRANISGTFNICELARRNTDCKIIYASTREVYGDNKLDQSLTETSFGALDPLDRRSCYPESKRAAETILEAYHNQYIIKYAVTRIAHCYGPGMKLANDGRVMSDFINNAVSCNDIVLNSDGKALRSFCYISDVITALLIIASDESDNSVFNLSNETEEISILQLAEKIASAKGDIKVIVKAREIDASLYCNYKRKPLDCSRLNALGWHPTVKLHQGITQTMQSFDTKR</sequence>
<dbReference type="OrthoDB" id="9810015at2"/>
<dbReference type="GO" id="GO:0048040">
    <property type="term" value="F:UDP-glucuronate decarboxylase activity"/>
    <property type="evidence" value="ECO:0007669"/>
    <property type="project" value="TreeGrafter"/>
</dbReference>
<dbReference type="PANTHER" id="PTHR43078">
    <property type="entry name" value="UDP-GLUCURONIC ACID DECARBOXYLASE-RELATED"/>
    <property type="match status" value="1"/>
</dbReference>
<proteinExistence type="predicted"/>
<reference evidence="6 7" key="1">
    <citation type="submission" date="2019-02" db="EMBL/GenBank/DDBJ databases">
        <title>Isolation and identification of novel species under the genus Muribaculum.</title>
        <authorList>
            <person name="Miyake S."/>
            <person name="Ding Y."/>
            <person name="Low A."/>
            <person name="Soh M."/>
            <person name="Seedorf H."/>
        </authorList>
    </citation>
    <scope>NUCLEOTIDE SEQUENCE [LARGE SCALE GENOMIC DNA]</scope>
    <source>
        <strain evidence="6 7">TLL-A4</strain>
    </source>
</reference>
<dbReference type="Pfam" id="PF01370">
    <property type="entry name" value="Epimerase"/>
    <property type="match status" value="1"/>
</dbReference>
<keyword evidence="2" id="KW-0210">Decarboxylase</keyword>
<evidence type="ECO:0000313" key="6">
    <source>
        <dbReference type="EMBL" id="QCD35175.1"/>
    </source>
</evidence>
<dbReference type="AlphaFoldDB" id="A0A4P7VN95"/>
<dbReference type="InterPro" id="IPR044516">
    <property type="entry name" value="UXS-like"/>
</dbReference>